<dbReference type="InterPro" id="IPR013087">
    <property type="entry name" value="Znf_C2H2_type"/>
</dbReference>
<evidence type="ECO:0000256" key="2">
    <source>
        <dbReference type="ARBA" id="ARBA00006991"/>
    </source>
</evidence>
<evidence type="ECO:0000256" key="10">
    <source>
        <dbReference type="ARBA" id="ARBA00023242"/>
    </source>
</evidence>
<comment type="caution">
    <text evidence="13">The sequence shown here is derived from an EMBL/GenBank/DDBJ whole genome shotgun (WGS) entry which is preliminary data.</text>
</comment>
<organism evidence="13 14">
    <name type="scientific">Operophtera brumata</name>
    <name type="common">Winter moth</name>
    <name type="synonym">Phalaena brumata</name>
    <dbReference type="NCBI Taxonomy" id="104452"/>
    <lineage>
        <taxon>Eukaryota</taxon>
        <taxon>Metazoa</taxon>
        <taxon>Ecdysozoa</taxon>
        <taxon>Arthropoda</taxon>
        <taxon>Hexapoda</taxon>
        <taxon>Insecta</taxon>
        <taxon>Pterygota</taxon>
        <taxon>Neoptera</taxon>
        <taxon>Endopterygota</taxon>
        <taxon>Lepidoptera</taxon>
        <taxon>Glossata</taxon>
        <taxon>Ditrysia</taxon>
        <taxon>Geometroidea</taxon>
        <taxon>Geometridae</taxon>
        <taxon>Larentiinae</taxon>
        <taxon>Operophtera</taxon>
    </lineage>
</organism>
<evidence type="ECO:0000256" key="6">
    <source>
        <dbReference type="ARBA" id="ARBA00022833"/>
    </source>
</evidence>
<feature type="non-terminal residue" evidence="13">
    <location>
        <position position="143"/>
    </location>
</feature>
<gene>
    <name evidence="13" type="ORF">OBRU01_17445</name>
</gene>
<dbReference type="Proteomes" id="UP000037510">
    <property type="component" value="Unassembled WGS sequence"/>
</dbReference>
<evidence type="ECO:0000313" key="14">
    <source>
        <dbReference type="Proteomes" id="UP000037510"/>
    </source>
</evidence>
<evidence type="ECO:0000256" key="3">
    <source>
        <dbReference type="ARBA" id="ARBA00022723"/>
    </source>
</evidence>
<keyword evidence="5 11" id="KW-0863">Zinc-finger</keyword>
<protein>
    <recommendedName>
        <fullName evidence="12">C2H2-type domain-containing protein</fullName>
    </recommendedName>
</protein>
<keyword evidence="8" id="KW-0238">DNA-binding</keyword>
<dbReference type="STRING" id="104452.A0A0L7L0V8"/>
<evidence type="ECO:0000256" key="4">
    <source>
        <dbReference type="ARBA" id="ARBA00022737"/>
    </source>
</evidence>
<dbReference type="SUPFAM" id="SSF57667">
    <property type="entry name" value="beta-beta-alpha zinc fingers"/>
    <property type="match status" value="1"/>
</dbReference>
<evidence type="ECO:0000256" key="8">
    <source>
        <dbReference type="ARBA" id="ARBA00023125"/>
    </source>
</evidence>
<sequence length="143" mass="16371">MFVCDICSGLFADGEALDQHRLTCYGEDCIYEFPSTEELKKHLLGCMRPRNVRRSRTYAAASNSKMWNCGSCNQLELYRHKRGEDRPEGAPLTAYVCEVCDKVERDDHRRTHTGERPFACAACPKTFTAAARLREHARIHTDQ</sequence>
<dbReference type="GO" id="GO:0005634">
    <property type="term" value="C:nucleus"/>
    <property type="evidence" value="ECO:0007669"/>
    <property type="project" value="UniProtKB-SubCell"/>
</dbReference>
<keyword evidence="7" id="KW-0805">Transcription regulation</keyword>
<keyword evidence="9" id="KW-0804">Transcription</keyword>
<evidence type="ECO:0000256" key="9">
    <source>
        <dbReference type="ARBA" id="ARBA00023163"/>
    </source>
</evidence>
<feature type="domain" description="C2H2-type" evidence="12">
    <location>
        <begin position="118"/>
        <end position="143"/>
    </location>
</feature>
<dbReference type="EMBL" id="JTDY01003853">
    <property type="protein sequence ID" value="KOB68914.1"/>
    <property type="molecule type" value="Genomic_DNA"/>
</dbReference>
<dbReference type="PANTHER" id="PTHR24394">
    <property type="entry name" value="ZINC FINGER PROTEIN"/>
    <property type="match status" value="1"/>
</dbReference>
<dbReference type="AlphaFoldDB" id="A0A0L7L0V8"/>
<accession>A0A0L7L0V8</accession>
<dbReference type="FunFam" id="3.30.160.60:FF:000508">
    <property type="entry name" value="Myeloid zinc finger 1"/>
    <property type="match status" value="1"/>
</dbReference>
<dbReference type="GO" id="GO:0042802">
    <property type="term" value="F:identical protein binding"/>
    <property type="evidence" value="ECO:0007669"/>
    <property type="project" value="UniProtKB-ARBA"/>
</dbReference>
<dbReference type="GO" id="GO:0003677">
    <property type="term" value="F:DNA binding"/>
    <property type="evidence" value="ECO:0007669"/>
    <property type="project" value="UniProtKB-KW"/>
</dbReference>
<evidence type="ECO:0000256" key="5">
    <source>
        <dbReference type="ARBA" id="ARBA00022771"/>
    </source>
</evidence>
<evidence type="ECO:0000313" key="13">
    <source>
        <dbReference type="EMBL" id="KOB68914.1"/>
    </source>
</evidence>
<evidence type="ECO:0000256" key="1">
    <source>
        <dbReference type="ARBA" id="ARBA00004123"/>
    </source>
</evidence>
<evidence type="ECO:0000256" key="11">
    <source>
        <dbReference type="PROSITE-ProRule" id="PRU00042"/>
    </source>
</evidence>
<reference evidence="13 14" key="1">
    <citation type="journal article" date="2015" name="Genome Biol. Evol.">
        <title>The genome of winter moth (Operophtera brumata) provides a genomic perspective on sexual dimorphism and phenology.</title>
        <authorList>
            <person name="Derks M.F."/>
            <person name="Smit S."/>
            <person name="Salis L."/>
            <person name="Schijlen E."/>
            <person name="Bossers A."/>
            <person name="Mateman C."/>
            <person name="Pijl A.S."/>
            <person name="de Ridder D."/>
            <person name="Groenen M.A."/>
            <person name="Visser M.E."/>
            <person name="Megens H.J."/>
        </authorList>
    </citation>
    <scope>NUCLEOTIDE SEQUENCE [LARGE SCALE GENOMIC DNA]</scope>
    <source>
        <strain evidence="13">WM2013NL</strain>
        <tissue evidence="13">Head and thorax</tissue>
    </source>
</reference>
<comment type="similarity">
    <text evidence="2">Belongs to the krueppel C2H2-type zinc-finger protein family.</text>
</comment>
<keyword evidence="6" id="KW-0862">Zinc</keyword>
<keyword evidence="4" id="KW-0677">Repeat</keyword>
<evidence type="ECO:0000259" key="12">
    <source>
        <dbReference type="PROSITE" id="PS50157"/>
    </source>
</evidence>
<dbReference type="PANTHER" id="PTHR24394:SF29">
    <property type="entry name" value="MYONEURIN"/>
    <property type="match status" value="1"/>
</dbReference>
<keyword evidence="14" id="KW-1185">Reference proteome</keyword>
<proteinExistence type="inferred from homology"/>
<keyword evidence="3" id="KW-0479">Metal-binding</keyword>
<dbReference type="GO" id="GO:0000981">
    <property type="term" value="F:DNA-binding transcription factor activity, RNA polymerase II-specific"/>
    <property type="evidence" value="ECO:0007669"/>
    <property type="project" value="TreeGrafter"/>
</dbReference>
<dbReference type="PROSITE" id="PS50157">
    <property type="entry name" value="ZINC_FINGER_C2H2_2"/>
    <property type="match status" value="1"/>
</dbReference>
<comment type="subcellular location">
    <subcellularLocation>
        <location evidence="1">Nucleus</location>
    </subcellularLocation>
</comment>
<dbReference type="SMART" id="SM00355">
    <property type="entry name" value="ZnF_C2H2"/>
    <property type="match status" value="3"/>
</dbReference>
<dbReference type="Gene3D" id="3.30.160.60">
    <property type="entry name" value="Classic Zinc Finger"/>
    <property type="match status" value="2"/>
</dbReference>
<name>A0A0L7L0V8_OPEBR</name>
<keyword evidence="10" id="KW-0539">Nucleus</keyword>
<dbReference type="GO" id="GO:0008270">
    <property type="term" value="F:zinc ion binding"/>
    <property type="evidence" value="ECO:0007669"/>
    <property type="project" value="UniProtKB-KW"/>
</dbReference>
<dbReference type="InterPro" id="IPR036236">
    <property type="entry name" value="Znf_C2H2_sf"/>
</dbReference>
<evidence type="ECO:0000256" key="7">
    <source>
        <dbReference type="ARBA" id="ARBA00023015"/>
    </source>
</evidence>
<dbReference type="PROSITE" id="PS00028">
    <property type="entry name" value="ZINC_FINGER_C2H2_1"/>
    <property type="match status" value="1"/>
</dbReference>